<comment type="caution">
    <text evidence="2">The sequence shown here is derived from an EMBL/GenBank/DDBJ whole genome shotgun (WGS) entry which is preliminary data.</text>
</comment>
<dbReference type="AlphaFoldDB" id="A0A8J3AZS7"/>
<feature type="chain" id="PRO_5035191359" evidence="1">
    <location>
        <begin position="20"/>
        <end position="127"/>
    </location>
</feature>
<accession>A0A8J3AZS7</accession>
<gene>
    <name evidence="2" type="ORF">GCM10008066_26510</name>
</gene>
<evidence type="ECO:0000313" key="2">
    <source>
        <dbReference type="EMBL" id="GGI20938.1"/>
    </source>
</evidence>
<evidence type="ECO:0000256" key="1">
    <source>
        <dbReference type="SAM" id="SignalP"/>
    </source>
</evidence>
<keyword evidence="3" id="KW-1185">Reference proteome</keyword>
<feature type="signal peptide" evidence="1">
    <location>
        <begin position="1"/>
        <end position="19"/>
    </location>
</feature>
<proteinExistence type="predicted"/>
<dbReference type="EMBL" id="BMDI01000003">
    <property type="protein sequence ID" value="GGI20938.1"/>
    <property type="molecule type" value="Genomic_DNA"/>
</dbReference>
<name>A0A8J3AZS7_9BURK</name>
<evidence type="ECO:0000313" key="3">
    <source>
        <dbReference type="Proteomes" id="UP000642180"/>
    </source>
</evidence>
<keyword evidence="1" id="KW-0732">Signal</keyword>
<dbReference type="Proteomes" id="UP000642180">
    <property type="component" value="Unassembled WGS sequence"/>
</dbReference>
<sequence>MRRFIVICLILLFPLQVFADSAEDYPPAYALSGMDSQSDASCSTAPLQHLLPCNAATGKLVPAHLDFADILVPAPAIPLPLHEGSRLSVAPDSFLNATPVRLGKPPPSISSASHAAHILLDVVSARV</sequence>
<dbReference type="RefSeq" id="WP_188381871.1">
    <property type="nucleotide sequence ID" value="NZ_BMDI01000003.1"/>
</dbReference>
<protein>
    <submittedName>
        <fullName evidence="2">Uncharacterized protein</fullName>
    </submittedName>
</protein>
<organism evidence="2 3">
    <name type="scientific">Oxalicibacterium faecigallinarum</name>
    <dbReference type="NCBI Taxonomy" id="573741"/>
    <lineage>
        <taxon>Bacteria</taxon>
        <taxon>Pseudomonadati</taxon>
        <taxon>Pseudomonadota</taxon>
        <taxon>Betaproteobacteria</taxon>
        <taxon>Burkholderiales</taxon>
        <taxon>Oxalobacteraceae</taxon>
        <taxon>Oxalicibacterium</taxon>
    </lineage>
</organism>
<reference evidence="3" key="1">
    <citation type="journal article" date="2019" name="Int. J. Syst. Evol. Microbiol.">
        <title>The Global Catalogue of Microorganisms (GCM) 10K type strain sequencing project: providing services to taxonomists for standard genome sequencing and annotation.</title>
        <authorList>
            <consortium name="The Broad Institute Genomics Platform"/>
            <consortium name="The Broad Institute Genome Sequencing Center for Infectious Disease"/>
            <person name="Wu L."/>
            <person name="Ma J."/>
        </authorList>
    </citation>
    <scope>NUCLEOTIDE SEQUENCE [LARGE SCALE GENOMIC DNA]</scope>
    <source>
        <strain evidence="3">CCM 2767</strain>
    </source>
</reference>